<proteinExistence type="predicted"/>
<evidence type="ECO:0000256" key="1">
    <source>
        <dbReference type="SAM" id="MobiDB-lite"/>
    </source>
</evidence>
<accession>W4K2J9</accession>
<dbReference type="GeneID" id="20668367"/>
<organism evidence="2 3">
    <name type="scientific">Heterobasidion irregulare (strain TC 32-1)</name>
    <dbReference type="NCBI Taxonomy" id="747525"/>
    <lineage>
        <taxon>Eukaryota</taxon>
        <taxon>Fungi</taxon>
        <taxon>Dikarya</taxon>
        <taxon>Basidiomycota</taxon>
        <taxon>Agaricomycotina</taxon>
        <taxon>Agaricomycetes</taxon>
        <taxon>Russulales</taxon>
        <taxon>Bondarzewiaceae</taxon>
        <taxon>Heterobasidion</taxon>
        <taxon>Heterobasidion annosum species complex</taxon>
    </lineage>
</organism>
<dbReference type="InParanoid" id="W4K2J9"/>
<feature type="region of interest" description="Disordered" evidence="1">
    <location>
        <begin position="23"/>
        <end position="79"/>
    </location>
</feature>
<gene>
    <name evidence="2" type="ORF">HETIRDRAFT_171893</name>
</gene>
<sequence>MCTEPCHRISYISQIVAPRVLHSSMSRYPQSHPQRPSRLSPAPQIAPRRPPPHSLPTKAGQRTLIGPPTVPFQSGRTSLSSCSITSSLYKTAGHVR</sequence>
<keyword evidence="3" id="KW-1185">Reference proteome</keyword>
<dbReference type="Proteomes" id="UP000030671">
    <property type="component" value="Unassembled WGS sequence"/>
</dbReference>
<name>W4K2J9_HETIT</name>
<dbReference type="HOGENOM" id="CLU_2359996_0_0_1"/>
<evidence type="ECO:0000313" key="2">
    <source>
        <dbReference type="EMBL" id="ETW79580.1"/>
    </source>
</evidence>
<evidence type="ECO:0000313" key="3">
    <source>
        <dbReference type="Proteomes" id="UP000030671"/>
    </source>
</evidence>
<dbReference type="EMBL" id="KI925460">
    <property type="protein sequence ID" value="ETW79580.1"/>
    <property type="molecule type" value="Genomic_DNA"/>
</dbReference>
<dbReference type="KEGG" id="hir:HETIRDRAFT_171893"/>
<reference evidence="2 3" key="1">
    <citation type="journal article" date="2012" name="New Phytol.">
        <title>Insight into trade-off between wood decay and parasitism from the genome of a fungal forest pathogen.</title>
        <authorList>
            <person name="Olson A."/>
            <person name="Aerts A."/>
            <person name="Asiegbu F."/>
            <person name="Belbahri L."/>
            <person name="Bouzid O."/>
            <person name="Broberg A."/>
            <person name="Canback B."/>
            <person name="Coutinho P.M."/>
            <person name="Cullen D."/>
            <person name="Dalman K."/>
            <person name="Deflorio G."/>
            <person name="van Diepen L.T."/>
            <person name="Dunand C."/>
            <person name="Duplessis S."/>
            <person name="Durling M."/>
            <person name="Gonthier P."/>
            <person name="Grimwood J."/>
            <person name="Fossdal C.G."/>
            <person name="Hansson D."/>
            <person name="Henrissat B."/>
            <person name="Hietala A."/>
            <person name="Himmelstrand K."/>
            <person name="Hoffmeister D."/>
            <person name="Hogberg N."/>
            <person name="James T.Y."/>
            <person name="Karlsson M."/>
            <person name="Kohler A."/>
            <person name="Kues U."/>
            <person name="Lee Y.H."/>
            <person name="Lin Y.C."/>
            <person name="Lind M."/>
            <person name="Lindquist E."/>
            <person name="Lombard V."/>
            <person name="Lucas S."/>
            <person name="Lunden K."/>
            <person name="Morin E."/>
            <person name="Murat C."/>
            <person name="Park J."/>
            <person name="Raffaello T."/>
            <person name="Rouze P."/>
            <person name="Salamov A."/>
            <person name="Schmutz J."/>
            <person name="Solheim H."/>
            <person name="Stahlberg J."/>
            <person name="Velez H."/>
            <person name="de Vries R.P."/>
            <person name="Wiebenga A."/>
            <person name="Woodward S."/>
            <person name="Yakovlev I."/>
            <person name="Garbelotto M."/>
            <person name="Martin F."/>
            <person name="Grigoriev I.V."/>
            <person name="Stenlid J."/>
        </authorList>
    </citation>
    <scope>NUCLEOTIDE SEQUENCE [LARGE SCALE GENOMIC DNA]</scope>
    <source>
        <strain evidence="2 3">TC 32-1</strain>
    </source>
</reference>
<dbReference type="AlphaFoldDB" id="W4K2J9"/>
<dbReference type="RefSeq" id="XP_009548152.1">
    <property type="nucleotide sequence ID" value="XM_009549857.1"/>
</dbReference>
<feature type="compositionally biased region" description="Polar residues" evidence="1">
    <location>
        <begin position="23"/>
        <end position="34"/>
    </location>
</feature>
<protein>
    <submittedName>
        <fullName evidence="2">Uncharacterized protein</fullName>
    </submittedName>
</protein>